<comment type="caution">
    <text evidence="1">The sequence shown here is derived from an EMBL/GenBank/DDBJ whole genome shotgun (WGS) entry which is preliminary data.</text>
</comment>
<dbReference type="EMBL" id="JBGNUJ010000012">
    <property type="protein sequence ID" value="KAL3952885.1"/>
    <property type="molecule type" value="Genomic_DNA"/>
</dbReference>
<evidence type="ECO:0000313" key="2">
    <source>
        <dbReference type="Proteomes" id="UP001638806"/>
    </source>
</evidence>
<proteinExistence type="predicted"/>
<dbReference type="Proteomes" id="UP001638806">
    <property type="component" value="Unassembled WGS sequence"/>
</dbReference>
<accession>A0ACC4D940</accession>
<keyword evidence="2" id="KW-1185">Reference proteome</keyword>
<protein>
    <submittedName>
        <fullName evidence="1">Uncharacterized protein</fullName>
    </submittedName>
</protein>
<sequence length="81" mass="8699">MSQQEMPVIVIQKTYQGLKGMNGGGYTAPGVIIDKTSRGYRVSAGITIHFGPSASVSLHRRHGSALRRDAAGRIRLMLMSG</sequence>
<organism evidence="1 2">
    <name type="scientific">Purpureocillium lilacinum</name>
    <name type="common">Paecilomyces lilacinus</name>
    <dbReference type="NCBI Taxonomy" id="33203"/>
    <lineage>
        <taxon>Eukaryota</taxon>
        <taxon>Fungi</taxon>
        <taxon>Dikarya</taxon>
        <taxon>Ascomycota</taxon>
        <taxon>Pezizomycotina</taxon>
        <taxon>Sordariomycetes</taxon>
        <taxon>Hypocreomycetidae</taxon>
        <taxon>Hypocreales</taxon>
        <taxon>Ophiocordycipitaceae</taxon>
        <taxon>Purpureocillium</taxon>
    </lineage>
</organism>
<name>A0ACC4D940_PURLI</name>
<gene>
    <name evidence="1" type="ORF">ACCO45_012828</name>
</gene>
<reference evidence="1" key="1">
    <citation type="submission" date="2024-12" db="EMBL/GenBank/DDBJ databases">
        <title>Comparative genomics and development of molecular markers within Purpureocillium lilacinum and among Purpureocillium species.</title>
        <authorList>
            <person name="Yeh Z.-Y."/>
            <person name="Ni N.-T."/>
            <person name="Lo P.-H."/>
            <person name="Mushyakhwo K."/>
            <person name="Lin C.-F."/>
            <person name="Nai Y.-S."/>
        </authorList>
    </citation>
    <scope>NUCLEOTIDE SEQUENCE</scope>
    <source>
        <strain evidence="1">NCHU-NPUST-175</strain>
    </source>
</reference>
<evidence type="ECO:0000313" key="1">
    <source>
        <dbReference type="EMBL" id="KAL3952885.1"/>
    </source>
</evidence>